<name>A0A4Y2HAW0_ARAVE</name>
<accession>A0A4Y2HAW0</accession>
<comment type="caution">
    <text evidence="1">The sequence shown here is derived from an EMBL/GenBank/DDBJ whole genome shotgun (WGS) entry which is preliminary data.</text>
</comment>
<dbReference type="Proteomes" id="UP000499080">
    <property type="component" value="Unassembled WGS sequence"/>
</dbReference>
<sequence length="94" mass="10244">MVMRKVSGFQRRQEYQVVICGVVVNDGTIGVRPALAPSRMFGIEIPKCEAFWGESKNSVDLLRVDATMGRSIDTGNADAVVGRLINGNSRVFKG</sequence>
<evidence type="ECO:0000313" key="1">
    <source>
        <dbReference type="EMBL" id="GBM62164.1"/>
    </source>
</evidence>
<dbReference type="EMBL" id="BGPR01001803">
    <property type="protein sequence ID" value="GBM62164.1"/>
    <property type="molecule type" value="Genomic_DNA"/>
</dbReference>
<gene>
    <name evidence="1" type="ORF">AVEN_56793_1</name>
</gene>
<organism evidence="1 2">
    <name type="scientific">Araneus ventricosus</name>
    <name type="common">Orbweaver spider</name>
    <name type="synonym">Epeira ventricosa</name>
    <dbReference type="NCBI Taxonomy" id="182803"/>
    <lineage>
        <taxon>Eukaryota</taxon>
        <taxon>Metazoa</taxon>
        <taxon>Ecdysozoa</taxon>
        <taxon>Arthropoda</taxon>
        <taxon>Chelicerata</taxon>
        <taxon>Arachnida</taxon>
        <taxon>Araneae</taxon>
        <taxon>Araneomorphae</taxon>
        <taxon>Entelegynae</taxon>
        <taxon>Araneoidea</taxon>
        <taxon>Araneidae</taxon>
        <taxon>Araneus</taxon>
    </lineage>
</organism>
<protein>
    <submittedName>
        <fullName evidence="1">Uncharacterized protein</fullName>
    </submittedName>
</protein>
<evidence type="ECO:0000313" key="2">
    <source>
        <dbReference type="Proteomes" id="UP000499080"/>
    </source>
</evidence>
<dbReference type="AlphaFoldDB" id="A0A4Y2HAW0"/>
<proteinExistence type="predicted"/>
<reference evidence="1 2" key="1">
    <citation type="journal article" date="2019" name="Sci. Rep.">
        <title>Orb-weaving spider Araneus ventricosus genome elucidates the spidroin gene catalogue.</title>
        <authorList>
            <person name="Kono N."/>
            <person name="Nakamura H."/>
            <person name="Ohtoshi R."/>
            <person name="Moran D.A.P."/>
            <person name="Shinohara A."/>
            <person name="Yoshida Y."/>
            <person name="Fujiwara M."/>
            <person name="Mori M."/>
            <person name="Tomita M."/>
            <person name="Arakawa K."/>
        </authorList>
    </citation>
    <scope>NUCLEOTIDE SEQUENCE [LARGE SCALE GENOMIC DNA]</scope>
</reference>
<keyword evidence="2" id="KW-1185">Reference proteome</keyword>